<comment type="caution">
    <text evidence="1">The sequence shown here is derived from an EMBL/GenBank/DDBJ whole genome shotgun (WGS) entry which is preliminary data.</text>
</comment>
<proteinExistence type="predicted"/>
<dbReference type="Proteomes" id="UP001152795">
    <property type="component" value="Unassembled WGS sequence"/>
</dbReference>
<protein>
    <submittedName>
        <fullName evidence="1">Uncharacterized protein</fullName>
    </submittedName>
</protein>
<organism evidence="1 2">
    <name type="scientific">Paramuricea clavata</name>
    <name type="common">Red gorgonian</name>
    <name type="synonym">Violescent sea-whip</name>
    <dbReference type="NCBI Taxonomy" id="317549"/>
    <lineage>
        <taxon>Eukaryota</taxon>
        <taxon>Metazoa</taxon>
        <taxon>Cnidaria</taxon>
        <taxon>Anthozoa</taxon>
        <taxon>Octocorallia</taxon>
        <taxon>Malacalcyonacea</taxon>
        <taxon>Plexauridae</taxon>
        <taxon>Paramuricea</taxon>
    </lineage>
</organism>
<dbReference type="EMBL" id="CACRXK020035581">
    <property type="protein sequence ID" value="CAB4044614.1"/>
    <property type="molecule type" value="Genomic_DNA"/>
</dbReference>
<name>A0A6S7KNR9_PARCT</name>
<dbReference type="OrthoDB" id="2423195at2759"/>
<evidence type="ECO:0000313" key="2">
    <source>
        <dbReference type="Proteomes" id="UP001152795"/>
    </source>
</evidence>
<sequence length="166" mass="18911">MDLTIDLQDFSRKNVYEMVETTAYFEAYNPILEGLQQTKDEDLPFQRYLIDCNKDIQAPQYLRRNRFVSAAPSFDFSSILVDDASSNASAHSERLLRNLSLYGYNAHHKVPQFKDVPVLDVHRWPSKEQLGLDESQYEALKIALTKEVAVIQGPPGTGKTFLGLKV</sequence>
<reference evidence="1" key="1">
    <citation type="submission" date="2020-04" db="EMBL/GenBank/DDBJ databases">
        <authorList>
            <person name="Alioto T."/>
            <person name="Alioto T."/>
            <person name="Gomez Garrido J."/>
        </authorList>
    </citation>
    <scope>NUCLEOTIDE SEQUENCE</scope>
    <source>
        <strain evidence="1">A484AB</strain>
    </source>
</reference>
<dbReference type="InterPro" id="IPR027417">
    <property type="entry name" value="P-loop_NTPase"/>
</dbReference>
<gene>
    <name evidence="1" type="ORF">PACLA_8A039640</name>
</gene>
<dbReference type="SUPFAM" id="SSF52540">
    <property type="entry name" value="P-loop containing nucleoside triphosphate hydrolases"/>
    <property type="match status" value="1"/>
</dbReference>
<dbReference type="AlphaFoldDB" id="A0A6S7KNR9"/>
<accession>A0A6S7KNR9</accession>
<keyword evidence="2" id="KW-1185">Reference proteome</keyword>
<evidence type="ECO:0000313" key="1">
    <source>
        <dbReference type="EMBL" id="CAB4044614.1"/>
    </source>
</evidence>
<dbReference type="Gene3D" id="3.40.50.300">
    <property type="entry name" value="P-loop containing nucleotide triphosphate hydrolases"/>
    <property type="match status" value="1"/>
</dbReference>